<accession>A0A3G6J2L7</accession>
<dbReference type="InterPro" id="IPR027417">
    <property type="entry name" value="P-loop_NTPase"/>
</dbReference>
<keyword evidence="4" id="KW-1185">Reference proteome</keyword>
<dbReference type="GO" id="GO:0008408">
    <property type="term" value="F:3'-5' exonuclease activity"/>
    <property type="evidence" value="ECO:0007669"/>
    <property type="project" value="InterPro"/>
</dbReference>
<keyword evidence="3" id="KW-0548">Nucleotidyltransferase</keyword>
<proteinExistence type="predicted"/>
<dbReference type="SUPFAM" id="SSF52540">
    <property type="entry name" value="P-loop containing nucleoside triphosphate hydrolases"/>
    <property type="match status" value="1"/>
</dbReference>
<dbReference type="RefSeq" id="WP_245998825.1">
    <property type="nucleotide sequence ID" value="NZ_CP033897.1"/>
</dbReference>
<feature type="region of interest" description="Disordered" evidence="1">
    <location>
        <begin position="284"/>
        <end position="303"/>
    </location>
</feature>
<keyword evidence="3" id="KW-0808">Transferase</keyword>
<dbReference type="NCBIfam" id="NF005926">
    <property type="entry name" value="PRK07940.1"/>
    <property type="match status" value="1"/>
</dbReference>
<evidence type="ECO:0000259" key="2">
    <source>
        <dbReference type="SMART" id="SM00382"/>
    </source>
</evidence>
<dbReference type="PANTHER" id="PTHR11669">
    <property type="entry name" value="REPLICATION FACTOR C / DNA POLYMERASE III GAMMA-TAU SUBUNIT"/>
    <property type="match status" value="1"/>
</dbReference>
<dbReference type="GO" id="GO:0006261">
    <property type="term" value="P:DNA-templated DNA replication"/>
    <property type="evidence" value="ECO:0007669"/>
    <property type="project" value="TreeGrafter"/>
</dbReference>
<evidence type="ECO:0000313" key="4">
    <source>
        <dbReference type="Proteomes" id="UP000271587"/>
    </source>
</evidence>
<dbReference type="SMART" id="SM00382">
    <property type="entry name" value="AAA"/>
    <property type="match status" value="1"/>
</dbReference>
<feature type="domain" description="AAA+ ATPase" evidence="2">
    <location>
        <begin position="36"/>
        <end position="181"/>
    </location>
</feature>
<dbReference type="EC" id="2.7.7.7" evidence="3"/>
<dbReference type="NCBIfam" id="TIGR00678">
    <property type="entry name" value="holB"/>
    <property type="match status" value="1"/>
</dbReference>
<dbReference type="InterPro" id="IPR050238">
    <property type="entry name" value="DNA_Rep/Repair_Clamp_Loader"/>
</dbReference>
<name>A0A3G6J2L7_9CORY</name>
<dbReference type="Gene3D" id="3.40.50.300">
    <property type="entry name" value="P-loop containing nucleotide triphosphate hydrolases"/>
    <property type="match status" value="1"/>
</dbReference>
<dbReference type="Pfam" id="PF13177">
    <property type="entry name" value="DNA_pol3_delta2"/>
    <property type="match status" value="1"/>
</dbReference>
<dbReference type="KEGG" id="cgk:CGERO_09905"/>
<gene>
    <name evidence="3" type="primary">dnaX1</name>
    <name evidence="3" type="ORF">CGERO_09905</name>
</gene>
<protein>
    <submittedName>
        <fullName evidence="3">DNA polymerase III subunit tau</fullName>
        <ecNumber evidence="3">2.7.7.7</ecNumber>
    </submittedName>
</protein>
<dbReference type="AlphaFoldDB" id="A0A3G6J2L7"/>
<dbReference type="PANTHER" id="PTHR11669:SF8">
    <property type="entry name" value="DNA POLYMERASE III SUBUNIT DELTA"/>
    <property type="match status" value="1"/>
</dbReference>
<evidence type="ECO:0000313" key="3">
    <source>
        <dbReference type="EMBL" id="AZA12267.1"/>
    </source>
</evidence>
<dbReference type="EMBL" id="CP033897">
    <property type="protein sequence ID" value="AZA12267.1"/>
    <property type="molecule type" value="Genomic_DNA"/>
</dbReference>
<evidence type="ECO:0000256" key="1">
    <source>
        <dbReference type="SAM" id="MobiDB-lite"/>
    </source>
</evidence>
<dbReference type="InterPro" id="IPR004622">
    <property type="entry name" value="DNA_pol_HolB"/>
</dbReference>
<reference evidence="3 4" key="1">
    <citation type="submission" date="2018-11" db="EMBL/GenBank/DDBJ databases">
        <authorList>
            <person name="Kleinhagauer T."/>
            <person name="Glaeser S.P."/>
            <person name="Spergser J."/>
            <person name="Ruckert C."/>
            <person name="Kaempfer P."/>
            <person name="Busse H.-J."/>
        </authorList>
    </citation>
    <scope>NUCLEOTIDE SEQUENCE [LARGE SCALE GENOMIC DNA]</scope>
    <source>
        <strain evidence="3 4">W8</strain>
    </source>
</reference>
<dbReference type="GO" id="GO:0003887">
    <property type="term" value="F:DNA-directed DNA polymerase activity"/>
    <property type="evidence" value="ECO:0007669"/>
    <property type="project" value="UniProtKB-EC"/>
</dbReference>
<dbReference type="InterPro" id="IPR003593">
    <property type="entry name" value="AAA+_ATPase"/>
</dbReference>
<dbReference type="Proteomes" id="UP000271587">
    <property type="component" value="Chromosome"/>
</dbReference>
<organism evidence="3 4">
    <name type="scientific">Corynebacterium gerontici</name>
    <dbReference type="NCBI Taxonomy" id="2079234"/>
    <lineage>
        <taxon>Bacteria</taxon>
        <taxon>Bacillati</taxon>
        <taxon>Actinomycetota</taxon>
        <taxon>Actinomycetes</taxon>
        <taxon>Mycobacteriales</taxon>
        <taxon>Corynebacteriaceae</taxon>
        <taxon>Corynebacterium</taxon>
    </lineage>
</organism>
<sequence>MTSNDVFTQMGVSELIAPQLRNAARAARAGDTGSAMTHAWLFSGPPGSGRSVAAVAFAAALECSNPEVVGCGQCEQCRAVRNGTHGDVVHIVPQELSIAVATMRRDVIEPAATRPTVASWRVVILDNADRLTDGAANALLKTVEEPPKHTVILLCAPSTDPQDVMPTLVSRSRHVYVPQPNTKEVARLLMQSDDVSEEIATLAAASTSNHVGRARRLVRDPDMQRSRARTLTLAEDVFRGDKAFRNVTAMVKEITKVAEQGLAEASEAEVEKLRTALGMGASGRGAQKALRGSAGQIRELEDKHKKRRTRAVRDALDLALVDLAGLYRDALIKAVDSNVELMHPDFQQLSEGLCQRVSPQGLSACIEAIMKAREHLGMNVRPETALDAMVGRIRLACGVSE</sequence>